<dbReference type="OMA" id="IMELDFR"/>
<proteinExistence type="predicted"/>
<feature type="compositionally biased region" description="Acidic residues" evidence="1">
    <location>
        <begin position="185"/>
        <end position="209"/>
    </location>
</feature>
<accession>A0AA38GMJ7</accession>
<dbReference type="PANTHER" id="PTHR48258:SF14">
    <property type="entry name" value="OS02G0583300 PROTEIN"/>
    <property type="match status" value="1"/>
</dbReference>
<evidence type="ECO:0008006" key="4">
    <source>
        <dbReference type="Google" id="ProtNLM"/>
    </source>
</evidence>
<dbReference type="AlphaFoldDB" id="A0AA38GMJ7"/>
<feature type="region of interest" description="Disordered" evidence="1">
    <location>
        <begin position="185"/>
        <end position="210"/>
    </location>
</feature>
<gene>
    <name evidence="2" type="ORF">KI387_004990</name>
</gene>
<dbReference type="EMBL" id="JAHRHJ020000002">
    <property type="protein sequence ID" value="KAH9324812.1"/>
    <property type="molecule type" value="Genomic_DNA"/>
</dbReference>
<evidence type="ECO:0000256" key="1">
    <source>
        <dbReference type="SAM" id="MobiDB-lite"/>
    </source>
</evidence>
<dbReference type="PANTHER" id="PTHR48258">
    <property type="entry name" value="DUF4218 DOMAIN-CONTAINING PROTEIN-RELATED"/>
    <property type="match status" value="1"/>
</dbReference>
<feature type="non-terminal residue" evidence="2">
    <location>
        <position position="1"/>
    </location>
</feature>
<sequence length="260" mass="30836">VTHYKSMWAYGKHFRIEKMDKLRCTFDCGISAYFDVVDSGNIETKTKYYGILEDIMELDFRAFRKVIFLVKWFSLIEKGNNRTIYMHDNGFPMIKTSDFMDTDEPYVFPEQCEQIFIIQDMQNPNWSSVIEHNPRWNRHASFINTTNVDIIDEDETYSNDEVEIMDEIGEHVQEQELEHIEYTYEEEEGQEDSEGQENGETESINDEYDSTIFDNLVDDDIVDEREDSGINLFIDLGEFDVSSEQYRELAQDEFDVYDED</sequence>
<evidence type="ECO:0000313" key="3">
    <source>
        <dbReference type="Proteomes" id="UP000824469"/>
    </source>
</evidence>
<reference evidence="2 3" key="1">
    <citation type="journal article" date="2021" name="Nat. Plants">
        <title>The Taxus genome provides insights into paclitaxel biosynthesis.</title>
        <authorList>
            <person name="Xiong X."/>
            <person name="Gou J."/>
            <person name="Liao Q."/>
            <person name="Li Y."/>
            <person name="Zhou Q."/>
            <person name="Bi G."/>
            <person name="Li C."/>
            <person name="Du R."/>
            <person name="Wang X."/>
            <person name="Sun T."/>
            <person name="Guo L."/>
            <person name="Liang H."/>
            <person name="Lu P."/>
            <person name="Wu Y."/>
            <person name="Zhang Z."/>
            <person name="Ro D.K."/>
            <person name="Shang Y."/>
            <person name="Huang S."/>
            <person name="Yan J."/>
        </authorList>
    </citation>
    <scope>NUCLEOTIDE SEQUENCE [LARGE SCALE GENOMIC DNA]</scope>
    <source>
        <strain evidence="2">Ta-2019</strain>
    </source>
</reference>
<feature type="non-terminal residue" evidence="2">
    <location>
        <position position="260"/>
    </location>
</feature>
<keyword evidence="3" id="KW-1185">Reference proteome</keyword>
<organism evidence="2 3">
    <name type="scientific">Taxus chinensis</name>
    <name type="common">Chinese yew</name>
    <name type="synonym">Taxus wallichiana var. chinensis</name>
    <dbReference type="NCBI Taxonomy" id="29808"/>
    <lineage>
        <taxon>Eukaryota</taxon>
        <taxon>Viridiplantae</taxon>
        <taxon>Streptophyta</taxon>
        <taxon>Embryophyta</taxon>
        <taxon>Tracheophyta</taxon>
        <taxon>Spermatophyta</taxon>
        <taxon>Pinopsida</taxon>
        <taxon>Pinidae</taxon>
        <taxon>Conifers II</taxon>
        <taxon>Cupressales</taxon>
        <taxon>Taxaceae</taxon>
        <taxon>Taxus</taxon>
    </lineage>
</organism>
<evidence type="ECO:0000313" key="2">
    <source>
        <dbReference type="EMBL" id="KAH9324812.1"/>
    </source>
</evidence>
<dbReference type="Proteomes" id="UP000824469">
    <property type="component" value="Unassembled WGS sequence"/>
</dbReference>
<protein>
    <recommendedName>
        <fullName evidence="4">DUF4216 domain-containing protein</fullName>
    </recommendedName>
</protein>
<comment type="caution">
    <text evidence="2">The sequence shown here is derived from an EMBL/GenBank/DDBJ whole genome shotgun (WGS) entry which is preliminary data.</text>
</comment>
<name>A0AA38GMJ7_TAXCH</name>